<protein>
    <submittedName>
        <fullName evidence="2">Short-chain dehydrogenase/reductase family 16C member 6</fullName>
    </submittedName>
</protein>
<sequence length="452" mass="50795">MDSLVDKVVATFVVLIKLILVAIPRDLIRFLGLRCKDVKGQVIVITGGASGIGKKVAEVLSVKKGATVVILDVDEVNGHKTVHEIESLGGVASFYYCDTTDIPSLKLIESDIVSIYSRVDIVVCNAAILYFGLAHQLTDSQLKRAYDVNIHGTLNTIRAFLPRMESINKGQVVSICSITGWAGDSYGLAYCPTKFAVRGIMETIQMELDDRGLDGVNTTTIYPYFVRTPMISNAGIRPTSRWIPFMSTDRCARGVVDALLKEKFHAFIPNYVALVIFINSLLGRYTRKLMRDFLNCKYVPVVTKSTSYILDENCNPVSISELPKMAVKKEKYFFKSPSEFWWILITMSLLVNYLVWTNVTLLPLGYMGPVGTFLGRFEKEWNWIAQLTNYLALIAHVGEALLATYYCSLLNLTMDSTILWFFQTLVLGFPSLSILISKKRNQTKYRKMKQTN</sequence>
<accession>A0AC35TWB2</accession>
<proteinExistence type="predicted"/>
<evidence type="ECO:0000313" key="2">
    <source>
        <dbReference type="WBParaSite" id="RSKR_0000515700.1"/>
    </source>
</evidence>
<name>A0AC35TWB2_9BILA</name>
<reference evidence="2" key="1">
    <citation type="submission" date="2016-11" db="UniProtKB">
        <authorList>
            <consortium name="WormBaseParasite"/>
        </authorList>
    </citation>
    <scope>IDENTIFICATION</scope>
    <source>
        <strain evidence="2">KR3021</strain>
    </source>
</reference>
<evidence type="ECO:0000313" key="1">
    <source>
        <dbReference type="Proteomes" id="UP000095286"/>
    </source>
</evidence>
<dbReference type="WBParaSite" id="RSKR_0000515700.1">
    <property type="protein sequence ID" value="RSKR_0000515700.1"/>
    <property type="gene ID" value="RSKR_0000515700"/>
</dbReference>
<dbReference type="Proteomes" id="UP000095286">
    <property type="component" value="Unplaced"/>
</dbReference>
<organism evidence="1 2">
    <name type="scientific">Rhabditophanes sp. KR3021</name>
    <dbReference type="NCBI Taxonomy" id="114890"/>
    <lineage>
        <taxon>Eukaryota</taxon>
        <taxon>Metazoa</taxon>
        <taxon>Ecdysozoa</taxon>
        <taxon>Nematoda</taxon>
        <taxon>Chromadorea</taxon>
        <taxon>Rhabditida</taxon>
        <taxon>Tylenchina</taxon>
        <taxon>Panagrolaimomorpha</taxon>
        <taxon>Strongyloidoidea</taxon>
        <taxon>Alloionematidae</taxon>
        <taxon>Rhabditophanes</taxon>
    </lineage>
</organism>